<dbReference type="Gene3D" id="1.10.510.10">
    <property type="entry name" value="Transferase(Phosphotransferase) domain 1"/>
    <property type="match status" value="1"/>
</dbReference>
<evidence type="ECO:0000256" key="4">
    <source>
        <dbReference type="ARBA" id="ARBA00022777"/>
    </source>
</evidence>
<keyword evidence="8" id="KW-0812">Transmembrane</keyword>
<keyword evidence="8" id="KW-0472">Membrane</keyword>
<dbReference type="Pfam" id="PF00069">
    <property type="entry name" value="Pkinase"/>
    <property type="match status" value="1"/>
</dbReference>
<dbReference type="GO" id="GO:0005524">
    <property type="term" value="F:ATP binding"/>
    <property type="evidence" value="ECO:0007669"/>
    <property type="project" value="UniProtKB-UniRule"/>
</dbReference>
<dbReference type="PROSITE" id="PS00107">
    <property type="entry name" value="PROTEIN_KINASE_ATP"/>
    <property type="match status" value="1"/>
</dbReference>
<feature type="binding site" evidence="6">
    <location>
        <position position="653"/>
    </location>
    <ligand>
        <name>ATP</name>
        <dbReference type="ChEBI" id="CHEBI:30616"/>
    </ligand>
</feature>
<keyword evidence="4" id="KW-0418">Kinase</keyword>
<evidence type="ECO:0000313" key="11">
    <source>
        <dbReference type="EMBL" id="CAD9617630.1"/>
    </source>
</evidence>
<keyword evidence="9" id="KW-0732">Signal</keyword>
<keyword evidence="8" id="KW-1133">Transmembrane helix</keyword>
<dbReference type="PANTHER" id="PTHR24351">
    <property type="entry name" value="RIBOSOMAL PROTEIN S6 KINASE"/>
    <property type="match status" value="1"/>
</dbReference>
<evidence type="ECO:0000256" key="2">
    <source>
        <dbReference type="ARBA" id="ARBA00022679"/>
    </source>
</evidence>
<organism evidence="11">
    <name type="scientific">Zooxanthella nutricula</name>
    <dbReference type="NCBI Taxonomy" id="1333877"/>
    <lineage>
        <taxon>Eukaryota</taxon>
        <taxon>Sar</taxon>
        <taxon>Alveolata</taxon>
        <taxon>Dinophyceae</taxon>
        <taxon>Peridiniales</taxon>
        <taxon>Peridiniales incertae sedis</taxon>
        <taxon>Zooxanthella</taxon>
    </lineage>
</organism>
<name>A0A7S2PU46_9DINO</name>
<evidence type="ECO:0000256" key="3">
    <source>
        <dbReference type="ARBA" id="ARBA00022741"/>
    </source>
</evidence>
<evidence type="ECO:0000256" key="6">
    <source>
        <dbReference type="PROSITE-ProRule" id="PRU10141"/>
    </source>
</evidence>
<evidence type="ECO:0000259" key="10">
    <source>
        <dbReference type="PROSITE" id="PS50011"/>
    </source>
</evidence>
<dbReference type="PROSITE" id="PS50011">
    <property type="entry name" value="PROTEIN_KINASE_DOM"/>
    <property type="match status" value="1"/>
</dbReference>
<dbReference type="AlphaFoldDB" id="A0A7S2PU46"/>
<dbReference type="InterPro" id="IPR017441">
    <property type="entry name" value="Protein_kinase_ATP_BS"/>
</dbReference>
<keyword evidence="3 6" id="KW-0547">Nucleotide-binding</keyword>
<feature type="domain" description="Protein kinase" evidence="10">
    <location>
        <begin position="624"/>
        <end position="917"/>
    </location>
</feature>
<feature type="region of interest" description="Disordered" evidence="7">
    <location>
        <begin position="95"/>
        <end position="115"/>
    </location>
</feature>
<keyword evidence="5 6" id="KW-0067">ATP-binding</keyword>
<evidence type="ECO:0000256" key="7">
    <source>
        <dbReference type="SAM" id="MobiDB-lite"/>
    </source>
</evidence>
<accession>A0A7S2PU46</accession>
<feature type="region of interest" description="Disordered" evidence="7">
    <location>
        <begin position="161"/>
        <end position="184"/>
    </location>
</feature>
<dbReference type="EMBL" id="HBGW01068401">
    <property type="protein sequence ID" value="CAD9617630.1"/>
    <property type="molecule type" value="Transcribed_RNA"/>
</dbReference>
<sequence>MASARSPGTVAWGITTIAVPCCMASAVDSDSPEEEDTMGTSVTETTEDLSASDPGLAAPVGLAGWRRHGGPPLSTHAALGSVTVADMVSMASFTEQEDSDDYDADTAHTRQSRVTKQPTAVDIAVMSEEWAYMSSTSRTSSLPGVRTRHQRYRHMAEEGHEYNNNDNECHDGSDAADGEETPMPSPHRLRVNAAKLAGMHAVVGFVLFLAANMKLLTCVLLGHALVLRTGHVSYLVLLVLEVFFLFFQTACVLRDRRLLVRRNRYWTSGMYIRWFCHIVFTIVGLGIFSGWQVLRSIRQIKDVRYRDSFLVELSEGGMFTDSAQQMPRYSSHLCFLFDAPFVARLTRTFVWHGRKMFIDERPDAFDWLVSSSWVLVFHVVIISVLSFDHAVSQYIKDRYVTDHLCSFPLLHYVYRVCEVSNRFIFLAAAIEINKAYWGAGFVLLFMDYWTVFIAITKASGGISKRGWFMTIPLWSADLGLYVDQEGLRSSARALTCILDWTRFIESLIAALILFHRGQRSSLSALIGFWIVAFTTSVCVALRCLLVAPPRADDDGDGELAWGGLMRLEPSEKMHESLWGRAMDDRYTIRNDGLAEHLFSKGIGDQFASLLEICCEYGHLQLSRLVAIKKLGEGGFGRVFQVRDTRNGAEYALKLQRRDTRSDCAVREAQALQRSPHVFIVQLVRIFRTSQLYGILLELCDQDLNKCILGCKGPTGIVEGLPHEQVQHYLACMLLALEHLHRRNIVFRDLKPENVLTVTAESAGPARSHAKLADFGMATSVHNFVAPEMSLGSRSTRSSKNRMTAKAGTLAFMPVEVIDDEEGEEELRDMRWYAARDWYGLGCCLLLMLLGERGGRKVHQSRRQVLLPPSQAEILSSCQQALAESTLSLEAFGLVTGLTEQRARSRANSLRLRGSPFLSAAIEELEDFPPQ</sequence>
<keyword evidence="2" id="KW-0808">Transferase</keyword>
<dbReference type="SMART" id="SM00220">
    <property type="entry name" value="S_TKc"/>
    <property type="match status" value="1"/>
</dbReference>
<evidence type="ECO:0000256" key="8">
    <source>
        <dbReference type="SAM" id="Phobius"/>
    </source>
</evidence>
<gene>
    <name evidence="11" type="ORF">BRAN1462_LOCUS43590</name>
</gene>
<protein>
    <recommendedName>
        <fullName evidence="10">Protein kinase domain-containing protein</fullName>
    </recommendedName>
</protein>
<reference evidence="11" key="1">
    <citation type="submission" date="2021-01" db="EMBL/GenBank/DDBJ databases">
        <authorList>
            <person name="Corre E."/>
            <person name="Pelletier E."/>
            <person name="Niang G."/>
            <person name="Scheremetjew M."/>
            <person name="Finn R."/>
            <person name="Kale V."/>
            <person name="Holt S."/>
            <person name="Cochrane G."/>
            <person name="Meng A."/>
            <person name="Brown T."/>
            <person name="Cohen L."/>
        </authorList>
    </citation>
    <scope>NUCLEOTIDE SEQUENCE</scope>
    <source>
        <strain evidence="11">RCC3387</strain>
    </source>
</reference>
<feature type="compositionally biased region" description="Acidic residues" evidence="7">
    <location>
        <begin position="95"/>
        <end position="104"/>
    </location>
</feature>
<evidence type="ECO:0000256" key="5">
    <source>
        <dbReference type="ARBA" id="ARBA00022840"/>
    </source>
</evidence>
<dbReference type="CDD" id="cd00180">
    <property type="entry name" value="PKc"/>
    <property type="match status" value="1"/>
</dbReference>
<feature type="signal peptide" evidence="9">
    <location>
        <begin position="1"/>
        <end position="29"/>
    </location>
</feature>
<dbReference type="InterPro" id="IPR011009">
    <property type="entry name" value="Kinase-like_dom_sf"/>
</dbReference>
<feature type="chain" id="PRO_5030777523" description="Protein kinase domain-containing protein" evidence="9">
    <location>
        <begin position="30"/>
        <end position="930"/>
    </location>
</feature>
<feature type="transmembrane region" description="Helical" evidence="8">
    <location>
        <begin position="197"/>
        <end position="226"/>
    </location>
</feature>
<keyword evidence="1" id="KW-0723">Serine/threonine-protein kinase</keyword>
<evidence type="ECO:0000256" key="1">
    <source>
        <dbReference type="ARBA" id="ARBA00022527"/>
    </source>
</evidence>
<feature type="compositionally biased region" description="Basic and acidic residues" evidence="7">
    <location>
        <begin position="161"/>
        <end position="173"/>
    </location>
</feature>
<feature type="transmembrane region" description="Helical" evidence="8">
    <location>
        <begin position="232"/>
        <end position="253"/>
    </location>
</feature>
<evidence type="ECO:0000256" key="9">
    <source>
        <dbReference type="SAM" id="SignalP"/>
    </source>
</evidence>
<feature type="region of interest" description="Disordered" evidence="7">
    <location>
        <begin position="26"/>
        <end position="54"/>
    </location>
</feature>
<proteinExistence type="predicted"/>
<dbReference type="InterPro" id="IPR000719">
    <property type="entry name" value="Prot_kinase_dom"/>
</dbReference>
<dbReference type="SUPFAM" id="SSF56112">
    <property type="entry name" value="Protein kinase-like (PK-like)"/>
    <property type="match status" value="1"/>
</dbReference>
<feature type="transmembrane region" description="Helical" evidence="8">
    <location>
        <begin position="274"/>
        <end position="294"/>
    </location>
</feature>
<feature type="transmembrane region" description="Helical" evidence="8">
    <location>
        <begin position="367"/>
        <end position="387"/>
    </location>
</feature>
<dbReference type="GO" id="GO:0004674">
    <property type="term" value="F:protein serine/threonine kinase activity"/>
    <property type="evidence" value="ECO:0007669"/>
    <property type="project" value="UniProtKB-KW"/>
</dbReference>